<accession>A0A4V6DTL2</accession>
<evidence type="ECO:0000313" key="2">
    <source>
        <dbReference type="Proteomes" id="UP000308133"/>
    </source>
</evidence>
<proteinExistence type="predicted"/>
<protein>
    <submittedName>
        <fullName evidence="1">Uncharacterized protein</fullName>
    </submittedName>
</protein>
<dbReference type="EMBL" id="PTQR01000082">
    <property type="protein sequence ID" value="TKX21042.1"/>
    <property type="molecule type" value="Genomic_DNA"/>
</dbReference>
<name>A0A4V6DTL2_9PEZI</name>
<evidence type="ECO:0000313" key="1">
    <source>
        <dbReference type="EMBL" id="TKX21042.1"/>
    </source>
</evidence>
<reference evidence="1 2" key="1">
    <citation type="submission" date="2018-02" db="EMBL/GenBank/DDBJ databases">
        <title>Draft genome sequences of Elsinoe sp., causing black scab on jojoba.</title>
        <authorList>
            <person name="Stodart B."/>
            <person name="Jeffress S."/>
            <person name="Ash G."/>
            <person name="Arun Chinnappa K."/>
        </authorList>
    </citation>
    <scope>NUCLEOTIDE SEQUENCE [LARGE SCALE GENOMIC DNA]</scope>
    <source>
        <strain evidence="1 2">Hillstone_2</strain>
    </source>
</reference>
<sequence length="347" mass="40022">MSLKIYEPDYPEEEFQNMGFDFHPGSLPGTAGSGQLYQQSVLLWAVHDLDAAEWLISLNDGVLDAHQAILLTLLPSLEHLEFTVAMKPMYPFVEEELIGCHFSYDFKDLDPLIRWTCNLKTFVLRLDNEDQMQDPRGWQDGSEVWGPLLISVLEPLKATLQNLHVGLLHFYFPDHYRTTTHPFQPFPEFEQLRRLVTYDRLLWGEGVEDETVIADTLMEVFPETVEEVKLACELEGIGRSLKMLQVFLPRCKRWYPDLRLIVLDALQFTLYQLSEDVLGDVERVKEIAGEEDIGILIIGHPEKSRYGWQPSWGPTLDCQDLCDTQVLFAASSEELEQSWRGLEIMDL</sequence>
<dbReference type="Proteomes" id="UP000308133">
    <property type="component" value="Unassembled WGS sequence"/>
</dbReference>
<gene>
    <name evidence="1" type="ORF">C1H76_6582</name>
</gene>
<comment type="caution">
    <text evidence="1">The sequence shown here is derived from an EMBL/GenBank/DDBJ whole genome shotgun (WGS) entry which is preliminary data.</text>
</comment>
<dbReference type="AlphaFoldDB" id="A0A4V6DTL2"/>
<organism evidence="1 2">
    <name type="scientific">Elsinoe australis</name>
    <dbReference type="NCBI Taxonomy" id="40998"/>
    <lineage>
        <taxon>Eukaryota</taxon>
        <taxon>Fungi</taxon>
        <taxon>Dikarya</taxon>
        <taxon>Ascomycota</taxon>
        <taxon>Pezizomycotina</taxon>
        <taxon>Dothideomycetes</taxon>
        <taxon>Dothideomycetidae</taxon>
        <taxon>Myriangiales</taxon>
        <taxon>Elsinoaceae</taxon>
        <taxon>Elsinoe</taxon>
    </lineage>
</organism>